<evidence type="ECO:0000256" key="1">
    <source>
        <dbReference type="ARBA" id="ARBA00010183"/>
    </source>
</evidence>
<dbReference type="EMBL" id="FMID01000031">
    <property type="protein sequence ID" value="SCL75442.1"/>
    <property type="molecule type" value="Genomic_DNA"/>
</dbReference>
<dbReference type="Pfam" id="PF00035">
    <property type="entry name" value="dsrm"/>
    <property type="match status" value="1"/>
</dbReference>
<keyword evidence="4 8" id="KW-0378">Hydrolase</keyword>
<dbReference type="CDD" id="cd00593">
    <property type="entry name" value="RIBOc"/>
    <property type="match status" value="1"/>
</dbReference>
<dbReference type="Gene3D" id="3.30.160.20">
    <property type="match status" value="1"/>
</dbReference>
<dbReference type="Proteomes" id="UP000184671">
    <property type="component" value="Unassembled WGS sequence"/>
</dbReference>
<dbReference type="HAMAP" id="MF_00104">
    <property type="entry name" value="RNase_III"/>
    <property type="match status" value="1"/>
</dbReference>
<dbReference type="PANTHER" id="PTHR11207:SF0">
    <property type="entry name" value="RIBONUCLEASE 3"/>
    <property type="match status" value="1"/>
</dbReference>
<evidence type="ECO:0000259" key="6">
    <source>
        <dbReference type="PROSITE" id="PS50137"/>
    </source>
</evidence>
<dbReference type="EC" id="3.1.26.3" evidence="8"/>
<sequence length="275" mass="30434">MPSYREERQGALHPTDMKFSTIWTRINIAGLFGKRLSRRRPEPIALDRETEVRALLARPPFGITDVADSALPLYDRALTHRSYANGGEYPAVTFEDNERLEFLGNYVLDFVIADHLYGEYDLPPGEMNRRLQVTRNTKLAEIVRRQGLGIDAAVRGHGQAPTDSIVADAFEALIGAIYLDRGLSVARDVVLAIFEEEIAGCDTHRNYRGRLQEYVARENLGELEYAFRQTGPGNCPVWAARVTVGGVPSGEGRAKTKQGAAMLAAKEALGRFGEG</sequence>
<evidence type="ECO:0000256" key="4">
    <source>
        <dbReference type="ARBA" id="ARBA00022801"/>
    </source>
</evidence>
<dbReference type="AlphaFoldDB" id="A0A1M4MKS1"/>
<dbReference type="RefSeq" id="WP_256712581.1">
    <property type="nucleotide sequence ID" value="NZ_FMID01000031.1"/>
</dbReference>
<dbReference type="InterPro" id="IPR036389">
    <property type="entry name" value="RNase_III_sf"/>
</dbReference>
<feature type="domain" description="DRBM" evidence="6">
    <location>
        <begin position="206"/>
        <end position="274"/>
    </location>
</feature>
<comment type="similarity">
    <text evidence="1">Belongs to the ribonuclease III family.</text>
</comment>
<protein>
    <submittedName>
        <fullName evidence="8">Ribonuclease 3</fullName>
        <ecNumber evidence="8">3.1.26.3</ecNumber>
    </submittedName>
</protein>
<dbReference type="GO" id="GO:0010468">
    <property type="term" value="P:regulation of gene expression"/>
    <property type="evidence" value="ECO:0007669"/>
    <property type="project" value="TreeGrafter"/>
</dbReference>
<dbReference type="PROSITE" id="PS50137">
    <property type="entry name" value="DS_RBD"/>
    <property type="match status" value="1"/>
</dbReference>
<dbReference type="Gene3D" id="1.10.1520.10">
    <property type="entry name" value="Ribonuclease III domain"/>
    <property type="match status" value="1"/>
</dbReference>
<dbReference type="SMART" id="SM00358">
    <property type="entry name" value="DSRM"/>
    <property type="match status" value="1"/>
</dbReference>
<evidence type="ECO:0000256" key="2">
    <source>
        <dbReference type="ARBA" id="ARBA00022722"/>
    </source>
</evidence>
<evidence type="ECO:0000313" key="8">
    <source>
        <dbReference type="EMBL" id="SCL75442.1"/>
    </source>
</evidence>
<evidence type="ECO:0000259" key="7">
    <source>
        <dbReference type="PROSITE" id="PS50142"/>
    </source>
</evidence>
<dbReference type="SMART" id="SM00535">
    <property type="entry name" value="RIBOc"/>
    <property type="match status" value="1"/>
</dbReference>
<dbReference type="SUPFAM" id="SSF69065">
    <property type="entry name" value="RNase III domain-like"/>
    <property type="match status" value="1"/>
</dbReference>
<dbReference type="GO" id="GO:0003725">
    <property type="term" value="F:double-stranded RNA binding"/>
    <property type="evidence" value="ECO:0007669"/>
    <property type="project" value="TreeGrafter"/>
</dbReference>
<reference evidence="8 9" key="1">
    <citation type="submission" date="2016-08" db="EMBL/GenBank/DDBJ databases">
        <authorList>
            <person name="Seilhamer J.J."/>
        </authorList>
    </citation>
    <scope>NUCLEOTIDE SEQUENCE [LARGE SCALE GENOMIC DNA]</scope>
    <source>
        <strain evidence="8">L21-II-0</strain>
    </source>
</reference>
<organism evidence="8 9">
    <name type="scientific">Methanoculleus chikugoensis</name>
    <dbReference type="NCBI Taxonomy" id="118126"/>
    <lineage>
        <taxon>Archaea</taxon>
        <taxon>Methanobacteriati</taxon>
        <taxon>Methanobacteriota</taxon>
        <taxon>Stenosarchaea group</taxon>
        <taxon>Methanomicrobia</taxon>
        <taxon>Methanomicrobiales</taxon>
        <taxon>Methanomicrobiaceae</taxon>
        <taxon>Methanoculleus</taxon>
    </lineage>
</organism>
<keyword evidence="5" id="KW-0694">RNA-binding</keyword>
<dbReference type="CDD" id="cd10845">
    <property type="entry name" value="DSRM_RNAse_III_family"/>
    <property type="match status" value="1"/>
</dbReference>
<evidence type="ECO:0000256" key="5">
    <source>
        <dbReference type="ARBA" id="ARBA00022884"/>
    </source>
</evidence>
<evidence type="ECO:0000313" key="9">
    <source>
        <dbReference type="Proteomes" id="UP000184671"/>
    </source>
</evidence>
<dbReference type="PROSITE" id="PS50142">
    <property type="entry name" value="RNASE_3_2"/>
    <property type="match status" value="1"/>
</dbReference>
<dbReference type="GO" id="GO:0006364">
    <property type="term" value="P:rRNA processing"/>
    <property type="evidence" value="ECO:0007669"/>
    <property type="project" value="InterPro"/>
</dbReference>
<dbReference type="STRING" id="118126.L21_1341"/>
<dbReference type="PANTHER" id="PTHR11207">
    <property type="entry name" value="RIBONUCLEASE III"/>
    <property type="match status" value="1"/>
</dbReference>
<keyword evidence="2" id="KW-0540">Nuclease</keyword>
<accession>A0A1M4MKS1</accession>
<dbReference type="InterPro" id="IPR014720">
    <property type="entry name" value="dsRBD_dom"/>
</dbReference>
<dbReference type="SUPFAM" id="SSF54768">
    <property type="entry name" value="dsRNA-binding domain-like"/>
    <property type="match status" value="1"/>
</dbReference>
<evidence type="ECO:0000256" key="3">
    <source>
        <dbReference type="ARBA" id="ARBA00022759"/>
    </source>
</evidence>
<dbReference type="InterPro" id="IPR011907">
    <property type="entry name" value="RNase_III"/>
</dbReference>
<dbReference type="GO" id="GO:0004525">
    <property type="term" value="F:ribonuclease III activity"/>
    <property type="evidence" value="ECO:0007669"/>
    <property type="project" value="UniProtKB-EC"/>
</dbReference>
<gene>
    <name evidence="8" type="primary">rnc_2</name>
    <name evidence="8" type="ORF">L21_1341</name>
</gene>
<proteinExistence type="inferred from homology"/>
<name>A0A1M4MKS1_9EURY</name>
<feature type="domain" description="RNase III" evidence="7">
    <location>
        <begin position="52"/>
        <end position="182"/>
    </location>
</feature>
<dbReference type="InterPro" id="IPR000999">
    <property type="entry name" value="RNase_III_dom"/>
</dbReference>
<keyword evidence="3" id="KW-0255">Endonuclease</keyword>
<dbReference type="Pfam" id="PF14622">
    <property type="entry name" value="Ribonucleas_3_3"/>
    <property type="match status" value="1"/>
</dbReference>